<keyword evidence="3" id="KW-0143">Chaperone</keyword>
<evidence type="ECO:0008006" key="9">
    <source>
        <dbReference type="Google" id="ProtNLM"/>
    </source>
</evidence>
<dbReference type="CDD" id="cd19499">
    <property type="entry name" value="RecA-like_ClpB_Hsp104-like"/>
    <property type="match status" value="1"/>
</dbReference>
<evidence type="ECO:0000313" key="8">
    <source>
        <dbReference type="Proteomes" id="UP000183144"/>
    </source>
</evidence>
<comment type="caution">
    <text evidence="7">The sequence shown here is derived from an EMBL/GenBank/DDBJ whole genome shotgun (WGS) entry which is preliminary data.</text>
</comment>
<proteinExistence type="predicted"/>
<dbReference type="SMART" id="SM00382">
    <property type="entry name" value="AAA"/>
    <property type="match status" value="2"/>
</dbReference>
<dbReference type="Pfam" id="PF10431">
    <property type="entry name" value="ClpB_D2-small"/>
    <property type="match status" value="1"/>
</dbReference>
<dbReference type="Pfam" id="PF17871">
    <property type="entry name" value="AAA_lid_9"/>
    <property type="match status" value="1"/>
</dbReference>
<gene>
    <name evidence="7" type="ORF">AUJ59_02200</name>
</gene>
<dbReference type="AlphaFoldDB" id="A0A1J4RQP9"/>
<dbReference type="PANTHER" id="PTHR11638:SF175">
    <property type="entry name" value="ATP-DEPENDENT CLP PROTEASE, ATP-BINDING SUBUNIT CLPC"/>
    <property type="match status" value="1"/>
</dbReference>
<evidence type="ECO:0000313" key="7">
    <source>
        <dbReference type="EMBL" id="OIN89223.1"/>
    </source>
</evidence>
<dbReference type="PANTHER" id="PTHR11638">
    <property type="entry name" value="ATP-DEPENDENT CLP PROTEASE"/>
    <property type="match status" value="1"/>
</dbReference>
<dbReference type="GO" id="GO:0016887">
    <property type="term" value="F:ATP hydrolysis activity"/>
    <property type="evidence" value="ECO:0007669"/>
    <property type="project" value="InterPro"/>
</dbReference>
<keyword evidence="4" id="KW-1133">Transmembrane helix</keyword>
<dbReference type="CDD" id="cd00009">
    <property type="entry name" value="AAA"/>
    <property type="match status" value="1"/>
</dbReference>
<evidence type="ECO:0000256" key="3">
    <source>
        <dbReference type="ARBA" id="ARBA00023186"/>
    </source>
</evidence>
<dbReference type="Proteomes" id="UP000183144">
    <property type="component" value="Unassembled WGS sequence"/>
</dbReference>
<accession>A0A1J4RQP9</accession>
<feature type="domain" description="AAA+ ATPase" evidence="5">
    <location>
        <begin position="554"/>
        <end position="690"/>
    </location>
</feature>
<organism evidence="7 8">
    <name type="scientific">Candidatus Beckwithbacteria bacterium CG1_02_47_37</name>
    <dbReference type="NCBI Taxonomy" id="1805034"/>
    <lineage>
        <taxon>Bacteria</taxon>
        <taxon>Candidatus Beckwithiibacteriota</taxon>
    </lineage>
</organism>
<dbReference type="InterPro" id="IPR050130">
    <property type="entry name" value="ClpA_ClpB"/>
</dbReference>
<dbReference type="InterPro" id="IPR019489">
    <property type="entry name" value="Clp_ATPase_C"/>
</dbReference>
<dbReference type="EMBL" id="MNUI01000038">
    <property type="protein sequence ID" value="OIN89223.1"/>
    <property type="molecule type" value="Genomic_DNA"/>
</dbReference>
<dbReference type="GO" id="GO:0034605">
    <property type="term" value="P:cellular response to heat"/>
    <property type="evidence" value="ECO:0007669"/>
    <property type="project" value="TreeGrafter"/>
</dbReference>
<evidence type="ECO:0000256" key="1">
    <source>
        <dbReference type="ARBA" id="ARBA00022741"/>
    </source>
</evidence>
<dbReference type="SUPFAM" id="SSF52540">
    <property type="entry name" value="P-loop containing nucleoside triphosphate hydrolases"/>
    <property type="match status" value="2"/>
</dbReference>
<dbReference type="PRINTS" id="PR00300">
    <property type="entry name" value="CLPPROTEASEA"/>
</dbReference>
<dbReference type="GO" id="GO:0005737">
    <property type="term" value="C:cytoplasm"/>
    <property type="evidence" value="ECO:0007669"/>
    <property type="project" value="TreeGrafter"/>
</dbReference>
<dbReference type="InterPro" id="IPR003593">
    <property type="entry name" value="AAA+_ATPase"/>
</dbReference>
<dbReference type="InterPro" id="IPR041546">
    <property type="entry name" value="ClpA/ClpB_AAA_lid"/>
</dbReference>
<keyword evidence="2" id="KW-0067">ATP-binding</keyword>
<dbReference type="InterPro" id="IPR027417">
    <property type="entry name" value="P-loop_NTPase"/>
</dbReference>
<dbReference type="InterPro" id="IPR001270">
    <property type="entry name" value="ClpA/B"/>
</dbReference>
<dbReference type="GO" id="GO:0005524">
    <property type="term" value="F:ATP binding"/>
    <property type="evidence" value="ECO:0007669"/>
    <property type="project" value="UniProtKB-KW"/>
</dbReference>
<evidence type="ECO:0000256" key="4">
    <source>
        <dbReference type="SAM" id="Phobius"/>
    </source>
</evidence>
<dbReference type="STRING" id="1805034.AUJ59_02200"/>
<dbReference type="InterPro" id="IPR003959">
    <property type="entry name" value="ATPase_AAA_core"/>
</dbReference>
<sequence length="771" mass="86004">MGHLPLFWYRATVIWWPRLLKNLTIFLDNQLAASVNLRMFFIPMFQDTSVLGRILSLIVRVSRILIGSLVIGLTLTAGCLWFLLWLAITPIFILIWPLDILFQLIKGQSNLTPETKILIKHSRNEPNILKQQLIKDKAAANLLNRLEIAPPAFTGLTAPLTVADWLKLAALEISGPVAPAHLILAMLKLNQWRCQLAATTSAWLEKMRRWQKTPFLWEAAYIVRPIGGVDRGQIGIPTPTLDRYSLDLTRAAQKHQLAEMIGKGKAVTQLVKILSRKNKHNALIIGEPGSGKTTLVKALAQEIVRGVGAASLRFKRLVSLDTSRLAAGAGSAELTARIEQVIAEIKAAANIILFVDEVHQMAIVNQDQPESSDLFRALEPVLDEGSFLFIGATTTENYKKYLAPNEAFSRLFETIELPEASPEETEQLLEYLAWQREQSERVLVTRRAITRIVELAGQYFHDRVLPDKAVNLLDEAVAQVTTSGNNLVTSQTIDQLVTEKTKIPVIGISQNEAQSLLHLEDNLHRRVIGQETAVKAVAQAIRRARTQLKNPGKPIAGFLFAGPTGVGKTETAKALAQEFFGNAQVMIRLDMSEFQTMESVDRLLELLTDAVRHQPYTLVLLDEIEKAHTKVINLFLQVLDDARLTDLNGKTADFANTIIIATTNAKNLKKAFSPEWLNRFSAIITFARLSPVQIEAVIKLKLKLLQQTLAKQEIKLEFAPPVAKILAKAAFSDEWGGRQADRIIQNQVESVVAEKILKNEIVKNQPYLFSL</sequence>
<evidence type="ECO:0000259" key="5">
    <source>
        <dbReference type="SMART" id="SM00382"/>
    </source>
</evidence>
<keyword evidence="1" id="KW-0547">Nucleotide-binding</keyword>
<dbReference type="Pfam" id="PF00004">
    <property type="entry name" value="AAA"/>
    <property type="match status" value="1"/>
</dbReference>
<dbReference type="Gene3D" id="1.10.8.60">
    <property type="match status" value="2"/>
</dbReference>
<dbReference type="Pfam" id="PF07724">
    <property type="entry name" value="AAA_2"/>
    <property type="match status" value="1"/>
</dbReference>
<dbReference type="Gene3D" id="3.40.50.300">
    <property type="entry name" value="P-loop containing nucleotide triphosphate hydrolases"/>
    <property type="match status" value="2"/>
</dbReference>
<feature type="transmembrane region" description="Helical" evidence="4">
    <location>
        <begin position="64"/>
        <end position="96"/>
    </location>
</feature>
<reference evidence="7 8" key="1">
    <citation type="journal article" date="2016" name="Environ. Microbiol.">
        <title>Genomic resolution of a cold subsurface aquifer community provides metabolic insights for novel microbes adapted to high CO concentrations.</title>
        <authorList>
            <person name="Probst A.J."/>
            <person name="Castelle C.J."/>
            <person name="Singh A."/>
            <person name="Brown C.T."/>
            <person name="Anantharaman K."/>
            <person name="Sharon I."/>
            <person name="Hug L.A."/>
            <person name="Burstein D."/>
            <person name="Emerson J.B."/>
            <person name="Thomas B.C."/>
            <person name="Banfield J.F."/>
        </authorList>
    </citation>
    <scope>NUCLEOTIDE SEQUENCE [LARGE SCALE GENOMIC DNA]</scope>
    <source>
        <strain evidence="7">CG1_02_47_37</strain>
    </source>
</reference>
<name>A0A1J4RQP9_9BACT</name>
<feature type="domain" description="AAA+ ATPase" evidence="5">
    <location>
        <begin position="278"/>
        <end position="421"/>
    </location>
</feature>
<protein>
    <recommendedName>
        <fullName evidence="9">AAA+ ATPase domain-containing protein</fullName>
    </recommendedName>
</protein>
<keyword evidence="4" id="KW-0472">Membrane</keyword>
<evidence type="ECO:0000256" key="2">
    <source>
        <dbReference type="ARBA" id="ARBA00022840"/>
    </source>
</evidence>
<feature type="domain" description="Clp ATPase C-terminal" evidence="6">
    <location>
        <begin position="689"/>
        <end position="771"/>
    </location>
</feature>
<dbReference type="SMART" id="SM01086">
    <property type="entry name" value="ClpB_D2-small"/>
    <property type="match status" value="1"/>
</dbReference>
<evidence type="ECO:0000259" key="6">
    <source>
        <dbReference type="SMART" id="SM01086"/>
    </source>
</evidence>
<keyword evidence="4" id="KW-0812">Transmembrane</keyword>